<evidence type="ECO:0000313" key="1">
    <source>
        <dbReference type="EMBL" id="KAI3710782.1"/>
    </source>
</evidence>
<organism evidence="1 2">
    <name type="scientific">Cichorium intybus</name>
    <name type="common">Chicory</name>
    <dbReference type="NCBI Taxonomy" id="13427"/>
    <lineage>
        <taxon>Eukaryota</taxon>
        <taxon>Viridiplantae</taxon>
        <taxon>Streptophyta</taxon>
        <taxon>Embryophyta</taxon>
        <taxon>Tracheophyta</taxon>
        <taxon>Spermatophyta</taxon>
        <taxon>Magnoliopsida</taxon>
        <taxon>eudicotyledons</taxon>
        <taxon>Gunneridae</taxon>
        <taxon>Pentapetalae</taxon>
        <taxon>asterids</taxon>
        <taxon>campanulids</taxon>
        <taxon>Asterales</taxon>
        <taxon>Asteraceae</taxon>
        <taxon>Cichorioideae</taxon>
        <taxon>Cichorieae</taxon>
        <taxon>Cichoriinae</taxon>
        <taxon>Cichorium</taxon>
    </lineage>
</organism>
<dbReference type="Proteomes" id="UP001055811">
    <property type="component" value="Linkage Group LG07"/>
</dbReference>
<dbReference type="EMBL" id="CM042015">
    <property type="protein sequence ID" value="KAI3710782.1"/>
    <property type="molecule type" value="Genomic_DNA"/>
</dbReference>
<comment type="caution">
    <text evidence="1">The sequence shown here is derived from an EMBL/GenBank/DDBJ whole genome shotgun (WGS) entry which is preliminary data.</text>
</comment>
<evidence type="ECO:0000313" key="2">
    <source>
        <dbReference type="Proteomes" id="UP001055811"/>
    </source>
</evidence>
<name>A0ACB9AKP8_CICIN</name>
<reference evidence="1 2" key="2">
    <citation type="journal article" date="2022" name="Mol. Ecol. Resour.">
        <title>The genomes of chicory, endive, great burdock and yacon provide insights into Asteraceae paleo-polyploidization history and plant inulin production.</title>
        <authorList>
            <person name="Fan W."/>
            <person name="Wang S."/>
            <person name="Wang H."/>
            <person name="Wang A."/>
            <person name="Jiang F."/>
            <person name="Liu H."/>
            <person name="Zhao H."/>
            <person name="Xu D."/>
            <person name="Zhang Y."/>
        </authorList>
    </citation>
    <scope>NUCLEOTIDE SEQUENCE [LARGE SCALE GENOMIC DNA]</scope>
    <source>
        <strain evidence="2">cv. Punajuju</strain>
        <tissue evidence="1">Leaves</tissue>
    </source>
</reference>
<keyword evidence="2" id="KW-1185">Reference proteome</keyword>
<gene>
    <name evidence="1" type="ORF">L2E82_40576</name>
</gene>
<protein>
    <submittedName>
        <fullName evidence="1">Uncharacterized protein</fullName>
    </submittedName>
</protein>
<proteinExistence type="predicted"/>
<accession>A0ACB9AKP8</accession>
<reference evidence="2" key="1">
    <citation type="journal article" date="2022" name="Mol. Ecol. Resour.">
        <title>The genomes of chicory, endive, great burdock and yacon provide insights into Asteraceae palaeo-polyploidization history and plant inulin production.</title>
        <authorList>
            <person name="Fan W."/>
            <person name="Wang S."/>
            <person name="Wang H."/>
            <person name="Wang A."/>
            <person name="Jiang F."/>
            <person name="Liu H."/>
            <person name="Zhao H."/>
            <person name="Xu D."/>
            <person name="Zhang Y."/>
        </authorList>
    </citation>
    <scope>NUCLEOTIDE SEQUENCE [LARGE SCALE GENOMIC DNA]</scope>
    <source>
        <strain evidence="2">cv. Punajuju</strain>
    </source>
</reference>
<sequence>MNNRPERFRISSSDAVINPKNPFMILRFQSPKPTLDPKRFHLALDISYKGNDYPNFGLLFGFEIFPAWKQKQENPITLIKREQKFEYRPPAQSKFNKPKADTKERADHGEDSSNGLSFCGFCVLKTFLKEMKKNRWVRNFDIQESKMDSEDWYFPRLAFEKVYKEMNIEDILDNQIKRSYDIRIHEDMITRIMVKTTIWCL</sequence>